<proteinExistence type="inferred from homology"/>
<evidence type="ECO:0000256" key="10">
    <source>
        <dbReference type="SAM" id="MobiDB-lite"/>
    </source>
</evidence>
<keyword evidence="13" id="KW-1185">Reference proteome</keyword>
<dbReference type="EMBL" id="CATQJA010002473">
    <property type="protein sequence ID" value="CAJ0570786.1"/>
    <property type="molecule type" value="Genomic_DNA"/>
</dbReference>
<dbReference type="InterPro" id="IPR003395">
    <property type="entry name" value="RecF/RecN/SMC_N"/>
</dbReference>
<evidence type="ECO:0000256" key="8">
    <source>
        <dbReference type="ARBA" id="ARBA00023306"/>
    </source>
</evidence>
<evidence type="ECO:0000313" key="13">
    <source>
        <dbReference type="Proteomes" id="UP001177023"/>
    </source>
</evidence>
<evidence type="ECO:0000256" key="6">
    <source>
        <dbReference type="ARBA" id="ARBA00023054"/>
    </source>
</evidence>
<keyword evidence="6 9" id="KW-0175">Coiled coil</keyword>
<dbReference type="GO" id="GO:0032991">
    <property type="term" value="C:protein-containing complex"/>
    <property type="evidence" value="ECO:0007669"/>
    <property type="project" value="UniProtKB-ARBA"/>
</dbReference>
<dbReference type="Gene3D" id="3.40.50.300">
    <property type="entry name" value="P-loop containing nucleotide triphosphate hydrolases"/>
    <property type="match status" value="2"/>
</dbReference>
<feature type="compositionally biased region" description="Polar residues" evidence="10">
    <location>
        <begin position="1018"/>
        <end position="1027"/>
    </location>
</feature>
<evidence type="ECO:0000256" key="5">
    <source>
        <dbReference type="ARBA" id="ARBA00022776"/>
    </source>
</evidence>
<dbReference type="SMART" id="SM00968">
    <property type="entry name" value="SMC_hinge"/>
    <property type="match status" value="1"/>
</dbReference>
<evidence type="ECO:0000259" key="11">
    <source>
        <dbReference type="SMART" id="SM00968"/>
    </source>
</evidence>
<dbReference type="PIRSF" id="PIRSF005719">
    <property type="entry name" value="SMC"/>
    <property type="match status" value="1"/>
</dbReference>
<gene>
    <name evidence="12" type="ORF">MSPICULIGERA_LOCUS9222</name>
</gene>
<dbReference type="GO" id="GO:0005634">
    <property type="term" value="C:nucleus"/>
    <property type="evidence" value="ECO:0007669"/>
    <property type="project" value="UniProtKB-SubCell"/>
</dbReference>
<reference evidence="12" key="1">
    <citation type="submission" date="2023-06" db="EMBL/GenBank/DDBJ databases">
        <authorList>
            <person name="Delattre M."/>
        </authorList>
    </citation>
    <scope>NUCLEOTIDE SEQUENCE</scope>
    <source>
        <strain evidence="12">AF72</strain>
    </source>
</reference>
<evidence type="ECO:0000256" key="2">
    <source>
        <dbReference type="ARBA" id="ARBA00005917"/>
    </source>
</evidence>
<dbReference type="InterPro" id="IPR010935">
    <property type="entry name" value="SMC_hinge"/>
</dbReference>
<comment type="similarity">
    <text evidence="2">Belongs to the SMC family. SMC3 subfamily.</text>
</comment>
<dbReference type="CDD" id="cd03272">
    <property type="entry name" value="ABC_SMC3_euk"/>
    <property type="match status" value="1"/>
</dbReference>
<feature type="region of interest" description="Disordered" evidence="10">
    <location>
        <begin position="244"/>
        <end position="263"/>
    </location>
</feature>
<keyword evidence="8" id="KW-0131">Cell cycle</keyword>
<evidence type="ECO:0000256" key="9">
    <source>
        <dbReference type="SAM" id="Coils"/>
    </source>
</evidence>
<organism evidence="12 13">
    <name type="scientific">Mesorhabditis spiculigera</name>
    <dbReference type="NCBI Taxonomy" id="96644"/>
    <lineage>
        <taxon>Eukaryota</taxon>
        <taxon>Metazoa</taxon>
        <taxon>Ecdysozoa</taxon>
        <taxon>Nematoda</taxon>
        <taxon>Chromadorea</taxon>
        <taxon>Rhabditida</taxon>
        <taxon>Rhabditina</taxon>
        <taxon>Rhabditomorpha</taxon>
        <taxon>Rhabditoidea</taxon>
        <taxon>Rhabditidae</taxon>
        <taxon>Mesorhabditinae</taxon>
        <taxon>Mesorhabditis</taxon>
    </lineage>
</organism>
<dbReference type="FunFam" id="3.40.50.300:FF:000424">
    <property type="entry name" value="Structural maintenance of chromosomes 3"/>
    <property type="match status" value="1"/>
</dbReference>
<feature type="region of interest" description="Disordered" evidence="10">
    <location>
        <begin position="1016"/>
        <end position="1040"/>
    </location>
</feature>
<dbReference type="InterPro" id="IPR027417">
    <property type="entry name" value="P-loop_NTPase"/>
</dbReference>
<feature type="coiled-coil region" evidence="9">
    <location>
        <begin position="920"/>
        <end position="982"/>
    </location>
</feature>
<dbReference type="Proteomes" id="UP001177023">
    <property type="component" value="Unassembled WGS sequence"/>
</dbReference>
<protein>
    <recommendedName>
        <fullName evidence="3">Structural maintenance of chromosomes protein 3</fullName>
    </recommendedName>
</protein>
<dbReference type="GO" id="GO:0016887">
    <property type="term" value="F:ATP hydrolysis activity"/>
    <property type="evidence" value="ECO:0007669"/>
    <property type="project" value="InterPro"/>
</dbReference>
<dbReference type="SUPFAM" id="SSF75553">
    <property type="entry name" value="Smc hinge domain"/>
    <property type="match status" value="1"/>
</dbReference>
<evidence type="ECO:0000313" key="12">
    <source>
        <dbReference type="EMBL" id="CAJ0570786.1"/>
    </source>
</evidence>
<dbReference type="Pfam" id="PF02463">
    <property type="entry name" value="SMC_N"/>
    <property type="match status" value="1"/>
</dbReference>
<dbReference type="InterPro" id="IPR041741">
    <property type="entry name" value="SMC3_ABC_euk"/>
</dbReference>
<comment type="subcellular location">
    <subcellularLocation>
        <location evidence="1">Nucleus</location>
    </subcellularLocation>
</comment>
<dbReference type="GO" id="GO:0051276">
    <property type="term" value="P:chromosome organization"/>
    <property type="evidence" value="ECO:0007669"/>
    <property type="project" value="InterPro"/>
</dbReference>
<feature type="domain" description="SMC hinge" evidence="11">
    <location>
        <begin position="534"/>
        <end position="647"/>
    </location>
</feature>
<dbReference type="FunFam" id="3.40.50.300:FF:000370">
    <property type="entry name" value="Structural maintenance of chromosomes 3"/>
    <property type="match status" value="1"/>
</dbReference>
<keyword evidence="7" id="KW-0539">Nucleus</keyword>
<evidence type="ECO:0000256" key="3">
    <source>
        <dbReference type="ARBA" id="ARBA00018690"/>
    </source>
</evidence>
<dbReference type="InterPro" id="IPR024704">
    <property type="entry name" value="SMC"/>
</dbReference>
<feature type="coiled-coil region" evidence="9">
    <location>
        <begin position="686"/>
        <end position="789"/>
    </location>
</feature>
<dbReference type="GO" id="GO:0005524">
    <property type="term" value="F:ATP binding"/>
    <property type="evidence" value="ECO:0007669"/>
    <property type="project" value="InterPro"/>
</dbReference>
<evidence type="ECO:0000256" key="1">
    <source>
        <dbReference type="ARBA" id="ARBA00004123"/>
    </source>
</evidence>
<dbReference type="Gene3D" id="1.20.1060.20">
    <property type="match status" value="1"/>
</dbReference>
<name>A0AA36CMN6_9BILA</name>
<dbReference type="GO" id="GO:0051301">
    <property type="term" value="P:cell division"/>
    <property type="evidence" value="ECO:0007669"/>
    <property type="project" value="UniProtKB-KW"/>
</dbReference>
<accession>A0AA36CMN6</accession>
<dbReference type="InterPro" id="IPR036277">
    <property type="entry name" value="SMC_hinge_sf"/>
</dbReference>
<dbReference type="Pfam" id="PF06470">
    <property type="entry name" value="SMC_hinge"/>
    <property type="match status" value="1"/>
</dbReference>
<dbReference type="SUPFAM" id="SSF52540">
    <property type="entry name" value="P-loop containing nucleoside triphosphate hydrolases"/>
    <property type="match status" value="2"/>
</dbReference>
<comment type="caution">
    <text evidence="12">The sequence shown here is derived from an EMBL/GenBank/DDBJ whole genome shotgun (WGS) entry which is preliminary data.</text>
</comment>
<dbReference type="AlphaFoldDB" id="A0AA36CMN6"/>
<evidence type="ECO:0000256" key="4">
    <source>
        <dbReference type="ARBA" id="ARBA00022618"/>
    </source>
</evidence>
<feature type="non-terminal residue" evidence="12">
    <location>
        <position position="1"/>
    </location>
</feature>
<keyword evidence="5" id="KW-0498">Mitosis</keyword>
<feature type="coiled-coil region" evidence="9">
    <location>
        <begin position="442"/>
        <end position="504"/>
    </location>
</feature>
<evidence type="ECO:0000256" key="7">
    <source>
        <dbReference type="ARBA" id="ARBA00023242"/>
    </source>
</evidence>
<dbReference type="GO" id="GO:0005694">
    <property type="term" value="C:chromosome"/>
    <property type="evidence" value="ECO:0007669"/>
    <property type="project" value="InterPro"/>
</dbReference>
<keyword evidence="4" id="KW-0132">Cell division</keyword>
<dbReference type="Gene3D" id="3.30.70.1620">
    <property type="match status" value="1"/>
</dbReference>
<sequence length="1170" mass="135935">MFIKQVNISGFRSYRENTTIDSFSPKHNVIVGRNGSGKSNFFLAIQFVLSEEFAHLRPEQRMGMLHEGTGPKVTVARVEIIFDNSDRRIPAVESDVVRVVRQIAQKKDQYYIDQKLVPRAEVVNLMESAGFSRSNPYYIVKQGKINELATAPDPHRLKLLKEVAGTRVYDERKEESLKILKETGAKTKKIEDLLSYIEDRLKTLESEKEDLKEYQKWDKQKRSIEYTMYDVEIKEARKKLDQLSEQREELNQRQNKVQSDLMEAQAREARASAEQRKLDSKFKGQKEEKQALAQEQTALYEKRTALELKIRDLKEDVEKERSGRTRAEDELERLKADIAEKQEELDEIIPEYEKILETEEGLRSDVRIAENRLNDLLLKQGHKQQFKTAEERDNFLKKEIKFVKTQLGDTEEQIQTIERSLVEEAADEQRVNDEIRNIGLRVEETATELERANSNYARLRKELDRAVHAQMDAGRKERERREEFDQVKTEVQQLENQLRGLTNKPALNGMDSVKRVLQWFRDNNHNGKNDDVLNGYYGTLIDLVDCDPNYYQAVEVTAASRLFYHVVQDDRVAMKILNRVNAMELPGQLDFFPLSRLTCPHRRSTNNPDARPMIDCFEYDPRFENVFRQVFAGTVIVRTIQVGQQMAKHEGFDAVTLDGDQIHKRGALTGGYIDRKKSKLETFNAIREKNQGLEEFSGELERLAREAGQKQQEVERIRQEIERIEMELQRLKSLHRELNEKRKFTSEQLVSGARNVEQKNKSKSLRVKLEEVTKNRSDLESRKRKIENLLETNLIRRRENLSSKVGDISVDEKRHNLENDSSELTSVLTRLKEIIQRLDELEQKLREYDEKSEKLTRELDDVHEQQKDLEQQLEEFSKQIESIFTKQSTLYSKREESVKKIRDLGSLPTEAFSKYQNLTSKQLDKKLSEALNELKKYENVNKKALDQFVQASSQKEDLTKRMEEQRKNETAIENLLVVLENRKYDAIHFTFKQVAKNFRDVFAKLVPGGRGDLVMQTADKSQNTEDNSQGDDEAESSRKKKATVENFTGVGIRVGFTADAETREMQQLSGGQKTLVALAMIFAIQKCDPAPFYLFDEIDAALDPMHRKAVADMIHELAENAQFITTTFRPELLASAEKYFGVIFRNKVSHIDSVAREKAYDFVEDDQTHG</sequence>
<feature type="coiled-coil region" evidence="9">
    <location>
        <begin position="310"/>
        <end position="351"/>
    </location>
</feature>
<feature type="coiled-coil region" evidence="9">
    <location>
        <begin position="824"/>
        <end position="886"/>
    </location>
</feature>
<dbReference type="PANTHER" id="PTHR43977">
    <property type="entry name" value="STRUCTURAL MAINTENANCE OF CHROMOSOMES PROTEIN 3"/>
    <property type="match status" value="1"/>
</dbReference>